<accession>A0A6C0LVM8</accession>
<protein>
    <submittedName>
        <fullName evidence="2">Uncharacterized protein</fullName>
    </submittedName>
</protein>
<name>A0A6C0LVM8_9ZZZZ</name>
<proteinExistence type="predicted"/>
<reference evidence="2" key="1">
    <citation type="journal article" date="2020" name="Nature">
        <title>Giant virus diversity and host interactions through global metagenomics.</title>
        <authorList>
            <person name="Schulz F."/>
            <person name="Roux S."/>
            <person name="Paez-Espino D."/>
            <person name="Jungbluth S."/>
            <person name="Walsh D.A."/>
            <person name="Denef V.J."/>
            <person name="McMahon K.D."/>
            <person name="Konstantinidis K.T."/>
            <person name="Eloe-Fadrosh E.A."/>
            <person name="Kyrpides N.C."/>
            <person name="Woyke T."/>
        </authorList>
    </citation>
    <scope>NUCLEOTIDE SEQUENCE</scope>
    <source>
        <strain evidence="2">GVMAG-S-1016713-123</strain>
    </source>
</reference>
<feature type="region of interest" description="Disordered" evidence="1">
    <location>
        <begin position="15"/>
        <end position="45"/>
    </location>
</feature>
<sequence length="60" mass="7213">MLLYFVNKKETAQKNRNVYKSIRNESKQNESKQNESKQNETKQTKTKLVTFEEKLLMLCE</sequence>
<organism evidence="2">
    <name type="scientific">viral metagenome</name>
    <dbReference type="NCBI Taxonomy" id="1070528"/>
    <lineage>
        <taxon>unclassified sequences</taxon>
        <taxon>metagenomes</taxon>
        <taxon>organismal metagenomes</taxon>
    </lineage>
</organism>
<dbReference type="EMBL" id="MN740570">
    <property type="protein sequence ID" value="QHU34440.1"/>
    <property type="molecule type" value="Genomic_DNA"/>
</dbReference>
<feature type="compositionally biased region" description="Basic and acidic residues" evidence="1">
    <location>
        <begin position="22"/>
        <end position="43"/>
    </location>
</feature>
<evidence type="ECO:0000256" key="1">
    <source>
        <dbReference type="SAM" id="MobiDB-lite"/>
    </source>
</evidence>
<evidence type="ECO:0000313" key="2">
    <source>
        <dbReference type="EMBL" id="QHU34440.1"/>
    </source>
</evidence>
<dbReference type="AlphaFoldDB" id="A0A6C0LVM8"/>